<dbReference type="PANTHER" id="PTHR34154:SF3">
    <property type="entry name" value="ALKALI-SENSITIVE LINKAGE PROTEIN 1"/>
    <property type="match status" value="1"/>
</dbReference>
<sequence length="318" mass="35802">MKSNQAGCLNFNHISDATLIIGLRWGRCLCFFFCAMVEGDALKQDARVSDLSTLSRRSMLRLGLAGAVSALAASRVYGFRASGKKGFCGAEELYSSRLGCNWYYNWSLEQFRQVKAPFIPMVWGWHPGRTPAQLSRLSGRQPILFGFNEPDARNQANMSVPEALAAWPRIEDLADEIVSPSCVNSRGRWMTNFMLQADRRRLKIDSIGVHSYSAPNAEQVVERLEETYRLYGRPLWVTEIGVADWRAAEGRRPNRYKVDDTIRFLQEICAYMDGTPWIKGYSWLASGTFGDGKSLSTSAFFDGSGRPSPIFEAYARIQ</sequence>
<protein>
    <recommendedName>
        <fullName evidence="1">Asl1-like glycosyl hydrolase catalytic domain-containing protein</fullName>
    </recommendedName>
</protein>
<dbReference type="OrthoDB" id="9809583at2"/>
<evidence type="ECO:0000313" key="2">
    <source>
        <dbReference type="EMBL" id="RJE82662.1"/>
    </source>
</evidence>
<dbReference type="PANTHER" id="PTHR34154">
    <property type="entry name" value="ALKALI-SENSITIVE LINKAGE PROTEIN 1"/>
    <property type="match status" value="1"/>
</dbReference>
<dbReference type="SUPFAM" id="SSF51445">
    <property type="entry name" value="(Trans)glycosidases"/>
    <property type="match status" value="1"/>
</dbReference>
<dbReference type="Gene3D" id="3.20.20.80">
    <property type="entry name" value="Glycosidases"/>
    <property type="match status" value="1"/>
</dbReference>
<dbReference type="Pfam" id="PF11790">
    <property type="entry name" value="Glyco_hydro_cc"/>
    <property type="match status" value="1"/>
</dbReference>
<dbReference type="InterPro" id="IPR017853">
    <property type="entry name" value="GH"/>
</dbReference>
<dbReference type="EMBL" id="QZCG01000014">
    <property type="protein sequence ID" value="RJE82662.1"/>
    <property type="molecule type" value="Genomic_DNA"/>
</dbReference>
<dbReference type="Proteomes" id="UP000284202">
    <property type="component" value="Unassembled WGS sequence"/>
</dbReference>
<organism evidence="2 3">
    <name type="scientific">Paracoccus onubensis</name>
    <dbReference type="NCBI Taxonomy" id="1675788"/>
    <lineage>
        <taxon>Bacteria</taxon>
        <taxon>Pseudomonadati</taxon>
        <taxon>Pseudomonadota</taxon>
        <taxon>Alphaproteobacteria</taxon>
        <taxon>Rhodobacterales</taxon>
        <taxon>Paracoccaceae</taxon>
        <taxon>Paracoccus</taxon>
    </lineage>
</organism>
<dbReference type="AlphaFoldDB" id="A0A418SP14"/>
<evidence type="ECO:0000259" key="1">
    <source>
        <dbReference type="Pfam" id="PF11790"/>
    </source>
</evidence>
<accession>A0A418SP14</accession>
<dbReference type="InterPro" id="IPR053183">
    <property type="entry name" value="ASL1"/>
</dbReference>
<reference evidence="3" key="1">
    <citation type="submission" date="2018-09" db="EMBL/GenBank/DDBJ databases">
        <title>Acidovorax cavernicola nov. sp. isolated from Gruta de las Maravillas (Aracena, Spain).</title>
        <authorList>
            <person name="Jurado V."/>
            <person name="Gutierrez-Patricio S."/>
            <person name="Gonzalez-Pimentel J.L."/>
            <person name="Miller A.Z."/>
            <person name="Laiz L."/>
            <person name="Saiz-Jimenez C."/>
        </authorList>
    </citation>
    <scope>NUCLEOTIDE SEQUENCE [LARGE SCALE GENOMIC DNA]</scope>
    <source>
        <strain evidence="3">1011MAR3C25</strain>
    </source>
</reference>
<name>A0A418SP14_9RHOB</name>
<comment type="caution">
    <text evidence="2">The sequence shown here is derived from an EMBL/GenBank/DDBJ whole genome shotgun (WGS) entry which is preliminary data.</text>
</comment>
<feature type="domain" description="Asl1-like glycosyl hydrolase catalytic" evidence="1">
    <location>
        <begin position="95"/>
        <end position="314"/>
    </location>
</feature>
<keyword evidence="3" id="KW-1185">Reference proteome</keyword>
<gene>
    <name evidence="2" type="ORF">D3P04_18435</name>
</gene>
<proteinExistence type="predicted"/>
<dbReference type="InterPro" id="IPR024655">
    <property type="entry name" value="Asl1_glyco_hydro_catalytic"/>
</dbReference>
<evidence type="ECO:0000313" key="3">
    <source>
        <dbReference type="Proteomes" id="UP000284202"/>
    </source>
</evidence>